<keyword evidence="2" id="KW-1185">Reference proteome</keyword>
<dbReference type="InterPro" id="IPR038695">
    <property type="entry name" value="Saro_0823-like_sf"/>
</dbReference>
<protein>
    <submittedName>
        <fullName evidence="1">DUF192 domain-containing protein</fullName>
    </submittedName>
</protein>
<dbReference type="RefSeq" id="WP_371752379.1">
    <property type="nucleotide sequence ID" value="NZ_JAYJLD010000001.1"/>
</dbReference>
<dbReference type="PANTHER" id="PTHR37953:SF1">
    <property type="entry name" value="UPF0127 PROTEIN MJ1496"/>
    <property type="match status" value="1"/>
</dbReference>
<reference evidence="1" key="1">
    <citation type="submission" date="2023-12" db="EMBL/GenBank/DDBJ databases">
        <title>Fervidustalea candida gen. nov., sp. nov., a novel member of the family Paenibacillaceae isolated from a geothermal area.</title>
        <authorList>
            <person name="Li W.-J."/>
            <person name="Jiao J.-Y."/>
            <person name="Chen Y."/>
        </authorList>
    </citation>
    <scope>NUCLEOTIDE SEQUENCE</scope>
    <source>
        <strain evidence="1">SYSU GA230002</strain>
    </source>
</reference>
<comment type="caution">
    <text evidence="1">The sequence shown here is derived from an EMBL/GenBank/DDBJ whole genome shotgun (WGS) entry which is preliminary data.</text>
</comment>
<sequence>MAILNLDTGRMLAWEVREARSFGKRLKGLMFTSSFPPGCALHLTPCHSIHTFFMKFPIDAIYLDVNREIVGIEQRLPPGVVGKRFKHVVSVVELPAGTVEQTGTKVGQAVSFQEKEVG</sequence>
<evidence type="ECO:0000313" key="2">
    <source>
        <dbReference type="Proteomes" id="UP001310386"/>
    </source>
</evidence>
<dbReference type="Pfam" id="PF02643">
    <property type="entry name" value="DUF192"/>
    <property type="match status" value="1"/>
</dbReference>
<gene>
    <name evidence="1" type="ORF">VF724_01235</name>
</gene>
<name>A0ABU5ZG49_9BACL</name>
<evidence type="ECO:0000313" key="1">
    <source>
        <dbReference type="EMBL" id="MEB3100281.1"/>
    </source>
</evidence>
<dbReference type="PANTHER" id="PTHR37953">
    <property type="entry name" value="UPF0127 PROTEIN MJ1496"/>
    <property type="match status" value="1"/>
</dbReference>
<organism evidence="1 2">
    <name type="scientific">Ferviditalea candida</name>
    <dbReference type="NCBI Taxonomy" id="3108399"/>
    <lineage>
        <taxon>Bacteria</taxon>
        <taxon>Bacillati</taxon>
        <taxon>Bacillota</taxon>
        <taxon>Bacilli</taxon>
        <taxon>Bacillales</taxon>
        <taxon>Paenibacillaceae</taxon>
        <taxon>Ferviditalea</taxon>
    </lineage>
</organism>
<dbReference type="InterPro" id="IPR003795">
    <property type="entry name" value="DUF192"/>
</dbReference>
<dbReference type="Gene3D" id="2.60.120.1140">
    <property type="entry name" value="Protein of unknown function DUF192"/>
    <property type="match status" value="1"/>
</dbReference>
<accession>A0ABU5ZG49</accession>
<proteinExistence type="predicted"/>
<dbReference type="Proteomes" id="UP001310386">
    <property type="component" value="Unassembled WGS sequence"/>
</dbReference>
<dbReference type="EMBL" id="JAYJLD010000001">
    <property type="protein sequence ID" value="MEB3100281.1"/>
    <property type="molecule type" value="Genomic_DNA"/>
</dbReference>